<accession>A0A2C7AWM7</accession>
<organism evidence="1">
    <name type="scientific">Propionibacterium freudenreichii</name>
    <dbReference type="NCBI Taxonomy" id="1744"/>
    <lineage>
        <taxon>Bacteria</taxon>
        <taxon>Bacillati</taxon>
        <taxon>Actinomycetota</taxon>
        <taxon>Actinomycetes</taxon>
        <taxon>Propionibacteriales</taxon>
        <taxon>Propionibacteriaceae</taxon>
        <taxon>Propionibacterium</taxon>
    </lineage>
</organism>
<reference evidence="1" key="1">
    <citation type="submission" date="2016-05" db="EMBL/GenBank/DDBJ databases">
        <authorList>
            <person name="Lavstsen T."/>
            <person name="Jespersen J.S."/>
        </authorList>
    </citation>
    <scope>NUCLEOTIDE SEQUENCE</scope>
    <source>
        <strain evidence="1">PFRJS10</strain>
    </source>
</reference>
<proteinExistence type="predicted"/>
<dbReference type="EMBL" id="LT576035">
    <property type="protein sequence ID" value="SBN39791.1"/>
    <property type="molecule type" value="Genomic_DNA"/>
</dbReference>
<sequence length="74" mass="8019">MKEPGALRSRLPWLCPGPLQPREVFRLQLTGGRSGLIAQAACSASTFSASSLWMCQASSARCTPRVRNSWVRAG</sequence>
<protein>
    <submittedName>
        <fullName evidence="1">Uncharacterized protein</fullName>
    </submittedName>
</protein>
<name>A0A2C7AWM7_9ACTN</name>
<gene>
    <name evidence="1" type="ORF">PFR_JS10_2148</name>
</gene>
<dbReference type="AlphaFoldDB" id="A0A2C7AWM7"/>
<evidence type="ECO:0000313" key="1">
    <source>
        <dbReference type="EMBL" id="SBN39791.1"/>
    </source>
</evidence>